<dbReference type="SUPFAM" id="SSF48403">
    <property type="entry name" value="Ankyrin repeat"/>
    <property type="match status" value="1"/>
</dbReference>
<evidence type="ECO:0000313" key="4">
    <source>
        <dbReference type="Proteomes" id="UP000070544"/>
    </source>
</evidence>
<dbReference type="PROSITE" id="PS50088">
    <property type="entry name" value="ANK_REPEAT"/>
    <property type="match status" value="1"/>
</dbReference>
<gene>
    <name evidence="3" type="ORF">M427DRAFT_73159</name>
</gene>
<feature type="region of interest" description="Disordered" evidence="2">
    <location>
        <begin position="1"/>
        <end position="44"/>
    </location>
</feature>
<feature type="compositionally biased region" description="Basic residues" evidence="2">
    <location>
        <begin position="403"/>
        <end position="412"/>
    </location>
</feature>
<feature type="compositionally biased region" description="Low complexity" evidence="2">
    <location>
        <begin position="255"/>
        <end position="271"/>
    </location>
</feature>
<evidence type="ECO:0000256" key="2">
    <source>
        <dbReference type="SAM" id="MobiDB-lite"/>
    </source>
</evidence>
<name>A0A139A315_GONPJ</name>
<dbReference type="STRING" id="1344416.A0A139A315"/>
<feature type="compositionally biased region" description="Pro residues" evidence="2">
    <location>
        <begin position="26"/>
        <end position="39"/>
    </location>
</feature>
<dbReference type="Gene3D" id="1.25.40.20">
    <property type="entry name" value="Ankyrin repeat-containing domain"/>
    <property type="match status" value="1"/>
</dbReference>
<feature type="compositionally biased region" description="Basic residues" evidence="2">
    <location>
        <begin position="592"/>
        <end position="602"/>
    </location>
</feature>
<evidence type="ECO:0000256" key="1">
    <source>
        <dbReference type="PROSITE-ProRule" id="PRU00023"/>
    </source>
</evidence>
<proteinExistence type="predicted"/>
<dbReference type="AlphaFoldDB" id="A0A139A315"/>
<feature type="compositionally biased region" description="Low complexity" evidence="2">
    <location>
        <begin position="461"/>
        <end position="471"/>
    </location>
</feature>
<dbReference type="PROSITE" id="PS50297">
    <property type="entry name" value="ANK_REP_REGION"/>
    <property type="match status" value="1"/>
</dbReference>
<feature type="compositionally biased region" description="Low complexity" evidence="2">
    <location>
        <begin position="548"/>
        <end position="557"/>
    </location>
</feature>
<reference evidence="3 4" key="1">
    <citation type="journal article" date="2015" name="Genome Biol. Evol.">
        <title>Phylogenomic analyses indicate that early fungi evolved digesting cell walls of algal ancestors of land plants.</title>
        <authorList>
            <person name="Chang Y."/>
            <person name="Wang S."/>
            <person name="Sekimoto S."/>
            <person name="Aerts A.L."/>
            <person name="Choi C."/>
            <person name="Clum A."/>
            <person name="LaButti K.M."/>
            <person name="Lindquist E.A."/>
            <person name="Yee Ngan C."/>
            <person name="Ohm R.A."/>
            <person name="Salamov A.A."/>
            <person name="Grigoriev I.V."/>
            <person name="Spatafora J.W."/>
            <person name="Berbee M.L."/>
        </authorList>
    </citation>
    <scope>NUCLEOTIDE SEQUENCE [LARGE SCALE GENOMIC DNA]</scope>
    <source>
        <strain evidence="3 4">JEL478</strain>
    </source>
</reference>
<keyword evidence="4" id="KW-1185">Reference proteome</keyword>
<dbReference type="EMBL" id="KQ965806">
    <property type="protein sequence ID" value="KXS11197.1"/>
    <property type="molecule type" value="Genomic_DNA"/>
</dbReference>
<keyword evidence="1" id="KW-0040">ANK repeat</keyword>
<accession>A0A139A315</accession>
<dbReference type="InterPro" id="IPR036770">
    <property type="entry name" value="Ankyrin_rpt-contain_sf"/>
</dbReference>
<feature type="region of interest" description="Disordered" evidence="2">
    <location>
        <begin position="446"/>
        <end position="503"/>
    </location>
</feature>
<dbReference type="InterPro" id="IPR002110">
    <property type="entry name" value="Ankyrin_rpt"/>
</dbReference>
<dbReference type="Proteomes" id="UP000070544">
    <property type="component" value="Unassembled WGS sequence"/>
</dbReference>
<sequence>MPPQLAPRACPPSRQTDLHMHSQSPSPFPSPASPQPTTPAMPLSPVDTLLLTGIESSNIHMVHTALAEGADPNARKVVVVRVAVAEDVEKRRRKEKVRAESALALAVVRGKEQIVRTLLDAGADPHTPITFPLPAFHLHWSLSHWYTPRFHASPVFSNALELALATAVWLNLPGPHVVVDNPRTVFEARECALVEPSAEVVAELVRRGVPVTRVVLGRARDLGYGAPEGTARWRILDMVERAAGVGAAFDPTGRPLSPGHLSPSLAPSLHHLSPHPPIHYPTDAPRGRQPVSGIMSPPLSPTNGRWRSWLAPSTWLGNRPTSPPPHPPRHLATSPPPTPIPNPTHARAQSRPRSFFSPSTWFPAPRSRSPSHSRSRSRGDPFFNRRPTSPPPPTPPRTTTLHGHAKPRRSRSAPRAIETSRLPLHMHAHTRIAPRPLSRLILSSPLGMHPGTEPVPTWTRTPSPKSPTISASPPPTSRVRRRNVGPGRGAEEAGLVSFPQPEDVVEVVVSPSPALAKEGTHARNISDPFPGPSQSSWAGAVTPRRGRSTGSPSPSSSASVPEHMWEQEPDSYFDPRVGGQYVARQGAGGSPPRKRSPGRVVG</sequence>
<feature type="repeat" description="ANK" evidence="1">
    <location>
        <begin position="98"/>
        <end position="124"/>
    </location>
</feature>
<organism evidence="3 4">
    <name type="scientific">Gonapodya prolifera (strain JEL478)</name>
    <name type="common">Monoblepharis prolifera</name>
    <dbReference type="NCBI Taxonomy" id="1344416"/>
    <lineage>
        <taxon>Eukaryota</taxon>
        <taxon>Fungi</taxon>
        <taxon>Fungi incertae sedis</taxon>
        <taxon>Chytridiomycota</taxon>
        <taxon>Chytridiomycota incertae sedis</taxon>
        <taxon>Monoblepharidomycetes</taxon>
        <taxon>Monoblepharidales</taxon>
        <taxon>Gonapodyaceae</taxon>
        <taxon>Gonapodya</taxon>
    </lineage>
</organism>
<evidence type="ECO:0000313" key="3">
    <source>
        <dbReference type="EMBL" id="KXS11197.1"/>
    </source>
</evidence>
<feature type="region of interest" description="Disordered" evidence="2">
    <location>
        <begin position="516"/>
        <end position="602"/>
    </location>
</feature>
<feature type="region of interest" description="Disordered" evidence="2">
    <location>
        <begin position="254"/>
        <end position="421"/>
    </location>
</feature>
<protein>
    <submittedName>
        <fullName evidence="3">Uncharacterized protein</fullName>
    </submittedName>
</protein>